<dbReference type="Proteomes" id="UP000516314">
    <property type="component" value="Chromosome 4"/>
</dbReference>
<dbReference type="GO" id="GO:1990904">
    <property type="term" value="C:ribonucleoprotein complex"/>
    <property type="evidence" value="ECO:0007669"/>
    <property type="project" value="UniProtKB-KW"/>
</dbReference>
<dbReference type="EMBL" id="LR881469">
    <property type="protein sequence ID" value="CAD5327660.1"/>
    <property type="molecule type" value="Genomic_DNA"/>
</dbReference>
<dbReference type="InterPro" id="IPR022801">
    <property type="entry name" value="Ribosomal_uS4"/>
</dbReference>
<dbReference type="GO" id="GO:0019843">
    <property type="term" value="F:rRNA binding"/>
    <property type="evidence" value="ECO:0007669"/>
    <property type="project" value="InterPro"/>
</dbReference>
<evidence type="ECO:0000256" key="1">
    <source>
        <dbReference type="ARBA" id="ARBA00007465"/>
    </source>
</evidence>
<gene>
    <name evidence="3" type="ORF">AT9943_LOCUS15356</name>
</gene>
<dbReference type="AlphaFoldDB" id="A0A7G2EWM5"/>
<accession>A0A7G2EWM5</accession>
<evidence type="ECO:0000313" key="4">
    <source>
        <dbReference type="Proteomes" id="UP000516314"/>
    </source>
</evidence>
<reference evidence="3 4" key="1">
    <citation type="submission" date="2020-09" db="EMBL/GenBank/DDBJ databases">
        <authorList>
            <person name="Ashkenazy H."/>
        </authorList>
    </citation>
    <scope>NUCLEOTIDE SEQUENCE [LARGE SCALE GENOMIC DNA]</scope>
    <source>
        <strain evidence="4">cv. Cdm-0</strain>
    </source>
</reference>
<dbReference type="PANTHER" id="PTHR11831">
    <property type="entry name" value="30S 40S RIBOSOMAL PROTEIN"/>
    <property type="match status" value="1"/>
</dbReference>
<comment type="similarity">
    <text evidence="1">Belongs to the universal ribosomal protein uS4 family.</text>
</comment>
<evidence type="ECO:0000256" key="2">
    <source>
        <dbReference type="ARBA" id="ARBA00023274"/>
    </source>
</evidence>
<organism evidence="3 4">
    <name type="scientific">Arabidopsis thaliana</name>
    <name type="common">Mouse-ear cress</name>
    <dbReference type="NCBI Taxonomy" id="3702"/>
    <lineage>
        <taxon>Eukaryota</taxon>
        <taxon>Viridiplantae</taxon>
        <taxon>Streptophyta</taxon>
        <taxon>Embryophyta</taxon>
        <taxon>Tracheophyta</taxon>
        <taxon>Spermatophyta</taxon>
        <taxon>Magnoliopsida</taxon>
        <taxon>eudicotyledons</taxon>
        <taxon>Gunneridae</taxon>
        <taxon>Pentapetalae</taxon>
        <taxon>rosids</taxon>
        <taxon>malvids</taxon>
        <taxon>Brassicales</taxon>
        <taxon>Brassicaceae</taxon>
        <taxon>Camelineae</taxon>
        <taxon>Arabidopsis</taxon>
    </lineage>
</organism>
<dbReference type="PANTHER" id="PTHR11831:SF47">
    <property type="entry name" value="SMALL RIBOSOMAL SUBUNIT PROTEIN US4Y"/>
    <property type="match status" value="1"/>
</dbReference>
<keyword evidence="2" id="KW-0687">Ribonucleoprotein</keyword>
<sequence length="113" mass="12879">MTRRLVEHKKEEDRTHDSEKLLLDVSQNKLDYVLALTVENFLERRLQTIVFKSGMAKSISITLVSSSRTGISGIHALRFICACKINIFSIRILDSRRKRTLLEASTGNMKTKG</sequence>
<proteinExistence type="inferred from homology"/>
<dbReference type="SUPFAM" id="SSF55174">
    <property type="entry name" value="Alpha-L RNA-binding motif"/>
    <property type="match status" value="1"/>
</dbReference>
<name>A0A7G2EWM5_ARATH</name>
<protein>
    <submittedName>
        <fullName evidence="3">(thale cress) hypothetical protein</fullName>
    </submittedName>
</protein>
<evidence type="ECO:0000313" key="3">
    <source>
        <dbReference type="EMBL" id="CAD5327660.1"/>
    </source>
</evidence>